<dbReference type="InParanoid" id="A7AVX8"/>
<dbReference type="VEuPathDB" id="PiroplasmaDB:BBOV_IV003580"/>
<protein>
    <submittedName>
        <fullName evidence="2">Uncharacterized protein</fullName>
    </submittedName>
</protein>
<name>A7AVX8_BABBO</name>
<reference evidence="3" key="3">
    <citation type="journal article" date="2021" name="Int. J. Parasitol.">
        <title>Comparative analysis of gene expression between Babesia bovis blood stages and kinetes allowed by improved genome annotation.</title>
        <authorList>
            <person name="Ueti M.W."/>
            <person name="Johnson W.C."/>
            <person name="Kappmeyer L.S."/>
            <person name="Herndon D.R."/>
            <person name="Mousel M.R."/>
            <person name="Reif K.E."/>
            <person name="Taus N.S."/>
            <person name="Ifeonu O.O."/>
            <person name="Silva J.C."/>
            <person name="Suarez C.E."/>
            <person name="Brayton K.A."/>
        </authorList>
    </citation>
    <scope>NUCLEOTIDE SEQUENCE [LARGE SCALE GENOMIC DNA]</scope>
</reference>
<dbReference type="KEGG" id="bbo:BBOV_IV003580"/>
<dbReference type="GeneID" id="5477741"/>
<evidence type="ECO:0000313" key="2">
    <source>
        <dbReference type="EMBL" id="EDO05954.1"/>
    </source>
</evidence>
<reference evidence="3" key="2">
    <citation type="journal article" date="2020" name="Data Brief">
        <title>Transcriptome dataset of Babesia bovis life stages within vertebrate and invertebrate hosts.</title>
        <authorList>
            <person name="Ueti M.W."/>
            <person name="Johnson W.C."/>
            <person name="Kappmeyer L.S."/>
            <person name="Herndon D.R."/>
            <person name="Mousel M.R."/>
            <person name="Reif K.E."/>
            <person name="Taus N.S."/>
            <person name="Ifeonu O.O."/>
            <person name="Silva J.C."/>
            <person name="Suarez C.E."/>
            <person name="Brayton K.A."/>
        </authorList>
    </citation>
    <scope>NUCLEOTIDE SEQUENCE [LARGE SCALE GENOMIC DNA]</scope>
</reference>
<feature type="region of interest" description="Disordered" evidence="1">
    <location>
        <begin position="80"/>
        <end position="103"/>
    </location>
</feature>
<dbReference type="RefSeq" id="XP_001609522.1">
    <property type="nucleotide sequence ID" value="XM_001609472.1"/>
</dbReference>
<keyword evidence="3" id="KW-1185">Reference proteome</keyword>
<gene>
    <name evidence="2" type="ORF">BBOV_IV003580</name>
</gene>
<comment type="caution">
    <text evidence="2">The sequence shown here is derived from an EMBL/GenBank/DDBJ whole genome shotgun (WGS) entry which is preliminary data.</text>
</comment>
<accession>A7AVX8</accession>
<sequence>MSYSRWPTTSPVSGISAATSSYDPMVIPTNDATTAAMLQRTMQKNSDRSHPAEGSMSILQRYNGALEMLRNRLWNSTAKGNLSFEEPDDGEPTSSELPWNDGDDSHIISVERDLSVRSALRLKHLLQSGNTVPSAVLDAVLSHDKVVHRLRSLNDIFTFGKRLYLPEEEMDINVINAIRTALPLFNGSCVPLVMWPSTDPSLHDNERVRIEESTVFEALQIYCLHKHNREVYIERSRSSASMNESSGSLAIDMTDVVVVREISDTILDELLATLWTLGYLALQMHPVGSDQLRPYACAILSNPEEIVSRLWKMYLSFTEHLKLRFLHIKDVDVSLKDNLHGRLIVEAHRVAILQCAIVKTLLDIHIGTRNMTLEEYQRYATHFESRNFTGAFAIVRNVMGDDDSKGSQLLNHAIHELQALGTMLLSSFFLYRGFGADKISSCDNSFVSEATTYMYSQLTLMDNGDTNKSRAMLIFAFTGFLKNLSIGDSACNADLQFIEKASAHLESYVSSLEWLALSRDCFGRSNCSPSATITQFPCRLLLLESIASVIDIFGVKRVPHLESVVNALCIVVDRDNTPDLAYQATKLSLMERIGEYLMSNFPFGLSSLFQLFGAFLPFCGSHVDDENIVDIDNDHTSMDIVVRILLSKFDSIVISPLTSPVEYKSDTGEIEVTEDIYLDVQLLQMLGLDKRLLLDKWFSWEMSNSICVIRAGIMGKPVLVNDLRNLSWNATASPLGDDQDLWVVDADVSTSTSNGNISALWMQEASLENTGVNKSGLRGCHFELNDAITFEIYSNSGNAKSQKNMTGHFTLLRALWLVWRGCIMYIVHTGRELPHQALGTFVTVNSLLTGIISRFPRLISMIEDHINVTFCMNESNSRYPFGPSSIIFHYTLLYLVCLKHLQLHVMLPEVIDAIRSFLQPTYVIPVGENVTEVEFHRYWIFLQSLESCSQFLTDDHGLSMFAFLERILHEEERPLRTYPVTRGILKFFKELLIQCPPELWMLSAWHHGMLNMSHTSLEMESSNVTHGLDLSYLNNLRRHVHVNAHKSNDLYNPFQSQLLCEMFGYVLKTVFHAINDFEFADSAERFCMVEDIAEIAQLTCGIFRVYNYDNGKPFSAASDSQVPEDHWAQGLNELINRILLILSGSSYIMGVVNALTFQMDLLKYHQGPLGASLVMVNPLKFSEMSLSFFTLRSILHRRMGVVMLSSTKDLGFYASQCKLNYRYRWLRFHENTSLMGQSKRILAVKLKFLRNLYVIALPKNRNPLFNTLAETLGSPLFLRCRNGTDHRGKFITSHDQLLDPKDPVVYFSRHQMDLLRASLPQASVVTSIVFHTYTTGFASTATDILSLYLLLSDQFKLQRGVYNESTVDNSRIMLNQLANTRGHYDIISHTDKDEICFYEHLISVCLDGRKRSYELRVSIMQYLNVALSTCSGMEMLWDNNGVDVKALLDFVDSMLRLHLLHGHGHSLGDVTIAQHALLILPRLIELSKGTQNYCWETITFSLNVLIELWRSFDSNLFLDADTTFYQQGAAPRSTMAKESWFDKVVPDLNVHMSDSLVERRLGLLRIMGAVYAILDSLNAYLLHSKLRSTDPPDEFLHLLSSVSMNWEFMDTLFPIVFYDSGFIHSYVKNDVTERKMGHYYRLGLWLGEDCLDPLSRLLHHLYDMKISHHHLLMQGDSLYGVEPFDITSMLGRLNRCNSQAPHKKIDNLISSNRLNINRYANMLGEMVGPSESNALKSRKYELTSGATAVMPSDPGFHTPFYTFGTAYEFGHNYLVDVEKFHHLSVILITSSDDKANVLYSEGMGIVRRHIELIPYIESLNDLKVMLLRQLCNLVTNFRSQKPAIYSRMRGLLDNDVATRDNANIAIGNHMEPFKMYVFNVAMMLHFIMTLPSCLSEHPLYIGLFIDLLHLILEGGLDIMELEPSFSNYYECYRSSHQSDESGSDLGISQDGSNVTKGCDKDKVAQEFRSFALNVFSGLLVQISHYILEFSRHFYNVLDVDFRPKTSYRRSLRVRVAALSSCVGPGELFSAEEEGMYIGDASSSGNRECVCKTIVGKTVVLCNATVWLHFMLCSFFNSMYRITSSVAKACYKAEPRDIDDGAIECHQRMTTYASKALYDTCIKKIDALRTANDRLLQCFADAGCNTLRSTEVESAFVFIMGPYSSLLTLQSIVLSDINSDYTKDVCYPYVVQLVDALTKLPYSTSACISPSIVKYGDFVNSSVLTKCDKMYMAECLRGMSKGLIRYENCNWLRTLLYKLFERFNVILLHGISSMSVLNGFIECQLIQRLYLYSFLCQFVQPLQHVNPKSLLSNFSAHTLDGTVGNCLEVMESNVATWYPAYQVYSDGEAVRCPYHLLHCGLLRFVSELCSYHSSTNAMKNSNMESMSTVMPLLLSVVHLLRQRCMHVLTSDLTLATMEECYVIFTILRQICSWRRLPDSDSALMPELLRCSMQYCSNLIQAFQNGLDKIYDQIPPKTVDEGILSTKHGLETKVSSGNKSPDALTMNNSRQVYRQRCLYLALKTVESFITFLLNTDITLGCVNQLPPTLEAFLKSGDPANCRRMCGVDRVVFQSVLRGQPVSKPVLCTRDDMSKAGPNDPTFELMCDALGTCVDLYLWSLRVYRELRGSSKEPFLLGFRQDAEGGVHVALSLYSTLGGDYFRNGVDSIDCLVYENVSVRAHNHVDVVPSQVPLVEFQSLFGCVIEKSALFCASAVNTIFLQNQLYTHDESRSRGLIDGRTKVIPSSGLNNNYIGLLQPSSSRLHSTLTLLHNAFSEVASKSTYLSDSTVEFCKMLGEQIDTRIVQSKMLYDVFGDSYVYLER</sequence>
<feature type="region of interest" description="Disordered" evidence="1">
    <location>
        <begin position="1"/>
        <end position="23"/>
    </location>
</feature>
<organism evidence="2 3">
    <name type="scientific">Babesia bovis</name>
    <dbReference type="NCBI Taxonomy" id="5865"/>
    <lineage>
        <taxon>Eukaryota</taxon>
        <taxon>Sar</taxon>
        <taxon>Alveolata</taxon>
        <taxon>Apicomplexa</taxon>
        <taxon>Aconoidasida</taxon>
        <taxon>Piroplasmida</taxon>
        <taxon>Babesiidae</taxon>
        <taxon>Babesia</taxon>
    </lineage>
</organism>
<feature type="compositionally biased region" description="Polar residues" evidence="1">
    <location>
        <begin position="1"/>
        <end position="22"/>
    </location>
</feature>
<proteinExistence type="predicted"/>
<dbReference type="EMBL" id="AAXT01000004">
    <property type="protein sequence ID" value="EDO05954.1"/>
    <property type="molecule type" value="Genomic_DNA"/>
</dbReference>
<evidence type="ECO:0000313" key="3">
    <source>
        <dbReference type="Proteomes" id="UP000002173"/>
    </source>
</evidence>
<reference evidence="2 3" key="1">
    <citation type="journal article" date="2007" name="PLoS Pathog.">
        <title>Genome sequence of Babesia bovis and comparative analysis of apicomplexan hemoprotozoa.</title>
        <authorList>
            <person name="Brayton K.A."/>
            <person name="Lau A.O.T."/>
            <person name="Herndon D.R."/>
            <person name="Hannick L."/>
            <person name="Kappmeyer L.S."/>
            <person name="Berens S.J."/>
            <person name="Bidwell S.L."/>
            <person name="Brown W.C."/>
            <person name="Crabtree J."/>
            <person name="Fadrosh D."/>
            <person name="Feldblum T."/>
            <person name="Forberger H.A."/>
            <person name="Haas B.J."/>
            <person name="Howell J.M."/>
            <person name="Khouri H."/>
            <person name="Koo H."/>
            <person name="Mann D.J."/>
            <person name="Norimine J."/>
            <person name="Paulsen I.T."/>
            <person name="Radune D."/>
            <person name="Ren Q."/>
            <person name="Smith R.K. Jr."/>
            <person name="Suarez C.E."/>
            <person name="White O."/>
            <person name="Wortman J.R."/>
            <person name="Knowles D.P. Jr."/>
            <person name="McElwain T.F."/>
            <person name="Nene V.M."/>
        </authorList>
    </citation>
    <scope>NUCLEOTIDE SEQUENCE [LARGE SCALE GENOMIC DNA]</scope>
    <source>
        <strain evidence="2">T2Bo</strain>
    </source>
</reference>
<dbReference type="OMA" id="CPPELWM"/>
<evidence type="ECO:0000256" key="1">
    <source>
        <dbReference type="SAM" id="MobiDB-lite"/>
    </source>
</evidence>
<dbReference type="eggNOG" id="ENOG502TN7V">
    <property type="taxonomic scope" value="Eukaryota"/>
</dbReference>
<dbReference type="Proteomes" id="UP000002173">
    <property type="component" value="Unassembled WGS sequence"/>
</dbReference>